<feature type="region of interest" description="Disordered" evidence="6">
    <location>
        <begin position="552"/>
        <end position="636"/>
    </location>
</feature>
<evidence type="ECO:0000256" key="1">
    <source>
        <dbReference type="ARBA" id="ARBA00022618"/>
    </source>
</evidence>
<feature type="region of interest" description="Disordered" evidence="6">
    <location>
        <begin position="799"/>
        <end position="853"/>
    </location>
</feature>
<name>A0A150G5S8_GONPE</name>
<keyword evidence="2" id="KW-0498">Mitosis</keyword>
<dbReference type="PANTHER" id="PTHR18937:SF12">
    <property type="entry name" value="STRUCTURAL MAINTENANCE OF CHROMOSOMES PROTEIN"/>
    <property type="match status" value="1"/>
</dbReference>
<feature type="coiled-coil region" evidence="5">
    <location>
        <begin position="175"/>
        <end position="266"/>
    </location>
</feature>
<dbReference type="InterPro" id="IPR036277">
    <property type="entry name" value="SMC_hinge_sf"/>
</dbReference>
<dbReference type="SMART" id="SM00968">
    <property type="entry name" value="SMC_hinge"/>
    <property type="match status" value="1"/>
</dbReference>
<dbReference type="SUPFAM" id="SSF75553">
    <property type="entry name" value="Smc hinge domain"/>
    <property type="match status" value="1"/>
</dbReference>
<dbReference type="Gene3D" id="3.30.70.1620">
    <property type="match status" value="1"/>
</dbReference>
<dbReference type="PANTHER" id="PTHR18937">
    <property type="entry name" value="STRUCTURAL MAINTENANCE OF CHROMOSOMES SMC FAMILY MEMBER"/>
    <property type="match status" value="1"/>
</dbReference>
<organism evidence="8 9">
    <name type="scientific">Gonium pectorale</name>
    <name type="common">Green alga</name>
    <dbReference type="NCBI Taxonomy" id="33097"/>
    <lineage>
        <taxon>Eukaryota</taxon>
        <taxon>Viridiplantae</taxon>
        <taxon>Chlorophyta</taxon>
        <taxon>core chlorophytes</taxon>
        <taxon>Chlorophyceae</taxon>
        <taxon>CS clade</taxon>
        <taxon>Chlamydomonadales</taxon>
        <taxon>Volvocaceae</taxon>
        <taxon>Gonium</taxon>
    </lineage>
</organism>
<evidence type="ECO:0000313" key="9">
    <source>
        <dbReference type="Proteomes" id="UP000075714"/>
    </source>
</evidence>
<dbReference type="Gene3D" id="1.20.1060.20">
    <property type="match status" value="1"/>
</dbReference>
<feature type="compositionally biased region" description="Gly residues" evidence="6">
    <location>
        <begin position="89"/>
        <end position="100"/>
    </location>
</feature>
<dbReference type="GO" id="GO:0003677">
    <property type="term" value="F:DNA binding"/>
    <property type="evidence" value="ECO:0007669"/>
    <property type="project" value="TreeGrafter"/>
</dbReference>
<evidence type="ECO:0000259" key="7">
    <source>
        <dbReference type="SMART" id="SM00968"/>
    </source>
</evidence>
<comment type="caution">
    <text evidence="8">The sequence shown here is derived from an EMBL/GenBank/DDBJ whole genome shotgun (WGS) entry which is preliminary data.</text>
</comment>
<evidence type="ECO:0000256" key="2">
    <source>
        <dbReference type="ARBA" id="ARBA00022776"/>
    </source>
</evidence>
<evidence type="ECO:0000256" key="3">
    <source>
        <dbReference type="ARBA" id="ARBA00023242"/>
    </source>
</evidence>
<keyword evidence="3" id="KW-0539">Nucleus</keyword>
<reference evidence="9" key="1">
    <citation type="journal article" date="2016" name="Nat. Commun.">
        <title>The Gonium pectorale genome demonstrates co-option of cell cycle regulation during the evolution of multicellularity.</title>
        <authorList>
            <person name="Hanschen E.R."/>
            <person name="Marriage T.N."/>
            <person name="Ferris P.J."/>
            <person name="Hamaji T."/>
            <person name="Toyoda A."/>
            <person name="Fujiyama A."/>
            <person name="Neme R."/>
            <person name="Noguchi H."/>
            <person name="Minakuchi Y."/>
            <person name="Suzuki M."/>
            <person name="Kawai-Toyooka H."/>
            <person name="Smith D.R."/>
            <person name="Sparks H."/>
            <person name="Anderson J."/>
            <person name="Bakaric R."/>
            <person name="Luria V."/>
            <person name="Karger A."/>
            <person name="Kirschner M.W."/>
            <person name="Durand P.M."/>
            <person name="Michod R.E."/>
            <person name="Nozaki H."/>
            <person name="Olson B.J."/>
        </authorList>
    </citation>
    <scope>NUCLEOTIDE SEQUENCE [LARGE SCALE GENOMIC DNA]</scope>
    <source>
        <strain evidence="9">NIES-2863</strain>
    </source>
</reference>
<feature type="compositionally biased region" description="Acidic residues" evidence="6">
    <location>
        <begin position="812"/>
        <end position="825"/>
    </location>
</feature>
<dbReference type="Proteomes" id="UP000075714">
    <property type="component" value="Unassembled WGS sequence"/>
</dbReference>
<dbReference type="STRING" id="33097.A0A150G5S8"/>
<feature type="compositionally biased region" description="Low complexity" evidence="6">
    <location>
        <begin position="13"/>
        <end position="23"/>
    </location>
</feature>
<dbReference type="EMBL" id="LSYV01000064">
    <property type="protein sequence ID" value="KXZ44680.1"/>
    <property type="molecule type" value="Genomic_DNA"/>
</dbReference>
<dbReference type="GO" id="GO:0007062">
    <property type="term" value="P:sister chromatid cohesion"/>
    <property type="evidence" value="ECO:0007669"/>
    <property type="project" value="TreeGrafter"/>
</dbReference>
<dbReference type="OrthoDB" id="5575062at2759"/>
<dbReference type="GO" id="GO:0051301">
    <property type="term" value="P:cell division"/>
    <property type="evidence" value="ECO:0007669"/>
    <property type="project" value="UniProtKB-KW"/>
</dbReference>
<feature type="domain" description="SMC hinge" evidence="7">
    <location>
        <begin position="270"/>
        <end position="387"/>
    </location>
</feature>
<sequence length="853" mass="91344">MPQAQQEDQSQHGVADVAATAAGVPPPAFTAADDYSLADRSDVRAFSGSCGVGNGPDAPANALVSLGQTTGDDGMQNKQVGLPLAGLTGSSGGSVHGAGGSAAEPLAGRHPPTAHTGAGELDSADTSAVKASPGSGGDDGPDRRRADGNADEGLGPTDAGMRIEGDGPPQLTAAMEQLRGRAMQLEEQAEREEAQSGVAPAKLEDLNFYQEERQRLQQECTQTRSQRSTLKAKRDTLLHEFESRKLDRYQSRRERDMAEMAEILKQRFKGDVYGQLLTLAKPIQSEYQLALSVAMQRDLDSVVVSDEATAKRCIQVLMEERKPQMNFLPLDLLKVKPVPERLRQLGPDAKLALDLLDIPDRRLERAFQYALDDTVICDDEDAARSLAFGAQRLKVVTLQGTLITKRGTMTGGSAPAEARDACWEEDELTRLRSELEEVCGRLDELGSARLLDEEVAALVGEINSVSSNVRYMEAKESTDKVQTLREQAARPQEDAVKREPEAAKIQHLKPEIDAGTNRILADFSRRAGLKLACEYEELTAGRRRELRNRAGVTGSAGGSVHGAGGSAAEPLAGRHPPAAHTGAGELDSADTSAVKASPGSGGDDGPDRRRADGNEDEGLGPTDAGTRIEGDGPPQARIKACKLGESRKRVRTTRPNFEAAEEEEAKKIKKSWAPASAFSKEPAPMDFVRTASYLKTSDAKSCLEGVLGKAFPTAGCSLVVDVIVCEGEERRPSAPVTKGAAIVPFRKKYHRLVLLAPVKPKLGAVWTSNCVILLGGVKVSGEGGAKLRRPQIFLALDRIKPEAQSTEPAEPPAEDDALEEVEDVDESGKDGQGMPSRTRTRLQHAKQKGKGRR</sequence>
<feature type="region of interest" description="Disordered" evidence="6">
    <location>
        <begin position="1"/>
        <end position="32"/>
    </location>
</feature>
<dbReference type="InterPro" id="IPR010935">
    <property type="entry name" value="SMC_hinge"/>
</dbReference>
<feature type="compositionally biased region" description="Polar residues" evidence="6">
    <location>
        <begin position="66"/>
        <end position="79"/>
    </location>
</feature>
<keyword evidence="9" id="KW-1185">Reference proteome</keyword>
<evidence type="ECO:0000256" key="6">
    <source>
        <dbReference type="SAM" id="MobiDB-lite"/>
    </source>
</evidence>
<evidence type="ECO:0000256" key="4">
    <source>
        <dbReference type="ARBA" id="ARBA00023306"/>
    </source>
</evidence>
<dbReference type="GO" id="GO:0005524">
    <property type="term" value="F:ATP binding"/>
    <property type="evidence" value="ECO:0007669"/>
    <property type="project" value="InterPro"/>
</dbReference>
<keyword evidence="5" id="KW-0175">Coiled coil</keyword>
<dbReference type="GO" id="GO:0005634">
    <property type="term" value="C:nucleus"/>
    <property type="evidence" value="ECO:0007669"/>
    <property type="project" value="TreeGrafter"/>
</dbReference>
<dbReference type="AlphaFoldDB" id="A0A150G5S8"/>
<gene>
    <name evidence="8" type="ORF">GPECTOR_63g1</name>
</gene>
<evidence type="ECO:0000256" key="5">
    <source>
        <dbReference type="SAM" id="Coils"/>
    </source>
</evidence>
<feature type="compositionally biased region" description="Polar residues" evidence="6">
    <location>
        <begin position="1"/>
        <end position="12"/>
    </location>
</feature>
<protein>
    <recommendedName>
        <fullName evidence="7">SMC hinge domain-containing protein</fullName>
    </recommendedName>
</protein>
<dbReference type="Pfam" id="PF06470">
    <property type="entry name" value="SMC_hinge"/>
    <property type="match status" value="1"/>
</dbReference>
<keyword evidence="1" id="KW-0132">Cell division</keyword>
<feature type="compositionally biased region" description="Basic residues" evidence="6">
    <location>
        <begin position="838"/>
        <end position="853"/>
    </location>
</feature>
<accession>A0A150G5S8</accession>
<proteinExistence type="predicted"/>
<feature type="region of interest" description="Disordered" evidence="6">
    <location>
        <begin position="45"/>
        <end position="169"/>
    </location>
</feature>
<feature type="compositionally biased region" description="Gly residues" evidence="6">
    <location>
        <begin position="554"/>
        <end position="565"/>
    </location>
</feature>
<evidence type="ECO:0000313" key="8">
    <source>
        <dbReference type="EMBL" id="KXZ44680.1"/>
    </source>
</evidence>
<dbReference type="GO" id="GO:0008278">
    <property type="term" value="C:cohesin complex"/>
    <property type="evidence" value="ECO:0007669"/>
    <property type="project" value="TreeGrafter"/>
</dbReference>
<keyword evidence="4" id="KW-0131">Cell cycle</keyword>